<name>A0AA36CKB0_9BILA</name>
<evidence type="ECO:0000313" key="4">
    <source>
        <dbReference type="Proteomes" id="UP001177023"/>
    </source>
</evidence>
<evidence type="ECO:0000259" key="2">
    <source>
        <dbReference type="Pfam" id="PF12146"/>
    </source>
</evidence>
<reference evidence="3" key="1">
    <citation type="submission" date="2023-06" db="EMBL/GenBank/DDBJ databases">
        <authorList>
            <person name="Delattre M."/>
        </authorList>
    </citation>
    <scope>NUCLEOTIDE SEQUENCE</scope>
    <source>
        <strain evidence="3">AF72</strain>
    </source>
</reference>
<organism evidence="3 4">
    <name type="scientific">Mesorhabditis spiculigera</name>
    <dbReference type="NCBI Taxonomy" id="96644"/>
    <lineage>
        <taxon>Eukaryota</taxon>
        <taxon>Metazoa</taxon>
        <taxon>Ecdysozoa</taxon>
        <taxon>Nematoda</taxon>
        <taxon>Chromadorea</taxon>
        <taxon>Rhabditida</taxon>
        <taxon>Rhabditina</taxon>
        <taxon>Rhabditomorpha</taxon>
        <taxon>Rhabditoidea</taxon>
        <taxon>Rhabditidae</taxon>
        <taxon>Mesorhabditinae</taxon>
        <taxon>Mesorhabditis</taxon>
    </lineage>
</organism>
<dbReference type="InterPro" id="IPR029058">
    <property type="entry name" value="AB_hydrolase_fold"/>
</dbReference>
<dbReference type="PANTHER" id="PTHR16138">
    <property type="entry name" value="MYCOPHENOLIC ACID ACYL-GLUCURONIDE ESTERASE, MITOCHONDRIAL"/>
    <property type="match status" value="1"/>
</dbReference>
<keyword evidence="4" id="KW-1185">Reference proteome</keyword>
<dbReference type="SUPFAM" id="SSF53474">
    <property type="entry name" value="alpha/beta-Hydrolases"/>
    <property type="match status" value="1"/>
</dbReference>
<evidence type="ECO:0000313" key="3">
    <source>
        <dbReference type="EMBL" id="CAJ0569625.1"/>
    </source>
</evidence>
<sequence>MKLAYKILYCHGLGSSTTNRTAQFLTKYFAGTGNHVELLNYRNPGSHTKPWRISEWREDIENRIKHDEWILIASSAGAHCAINAAISRSKHVKGLFLFSPGSALDLRYIETVQPGAKKTLENGGSIIHPASRNGHEALVDLVGLKQFMETCASRREGPIPIDCPISILHGDKDPLVPHQNSIRLAEKFSSPDVELKIVPGGSHFLEMTPETIAFFERFLARFSVAENERVAAKI</sequence>
<dbReference type="EMBL" id="CATQJA010002087">
    <property type="protein sequence ID" value="CAJ0569625.1"/>
    <property type="molecule type" value="Genomic_DNA"/>
</dbReference>
<gene>
    <name evidence="3" type="ORF">MSPICULIGERA_LOCUS8097</name>
</gene>
<dbReference type="AlphaFoldDB" id="A0AA36CKB0"/>
<proteinExistence type="predicted"/>
<dbReference type="InterPro" id="IPR052382">
    <property type="entry name" value="ABHD10_acyl-thioesterase"/>
</dbReference>
<feature type="non-terminal residue" evidence="3">
    <location>
        <position position="1"/>
    </location>
</feature>
<keyword evidence="1" id="KW-0378">Hydrolase</keyword>
<dbReference type="Gene3D" id="3.40.50.1820">
    <property type="entry name" value="alpha/beta hydrolase"/>
    <property type="match status" value="1"/>
</dbReference>
<dbReference type="InterPro" id="IPR022742">
    <property type="entry name" value="Hydrolase_4"/>
</dbReference>
<feature type="domain" description="Serine aminopeptidase S33" evidence="2">
    <location>
        <begin position="146"/>
        <end position="205"/>
    </location>
</feature>
<evidence type="ECO:0000256" key="1">
    <source>
        <dbReference type="ARBA" id="ARBA00022801"/>
    </source>
</evidence>
<comment type="caution">
    <text evidence="3">The sequence shown here is derived from an EMBL/GenBank/DDBJ whole genome shotgun (WGS) entry which is preliminary data.</text>
</comment>
<accession>A0AA36CKB0</accession>
<protein>
    <recommendedName>
        <fullName evidence="2">Serine aminopeptidase S33 domain-containing protein</fullName>
    </recommendedName>
</protein>
<dbReference type="PANTHER" id="PTHR16138:SF7">
    <property type="entry name" value="PALMITOYL-PROTEIN THIOESTERASE ABHD10, MITOCHONDRIAL"/>
    <property type="match status" value="1"/>
</dbReference>
<dbReference type="GO" id="GO:0004553">
    <property type="term" value="F:hydrolase activity, hydrolyzing O-glycosyl compounds"/>
    <property type="evidence" value="ECO:0007669"/>
    <property type="project" value="TreeGrafter"/>
</dbReference>
<dbReference type="Pfam" id="PF12146">
    <property type="entry name" value="Hydrolase_4"/>
    <property type="match status" value="1"/>
</dbReference>
<dbReference type="Proteomes" id="UP001177023">
    <property type="component" value="Unassembled WGS sequence"/>
</dbReference>